<evidence type="ECO:0000313" key="3">
    <source>
        <dbReference type="Proteomes" id="UP001319180"/>
    </source>
</evidence>
<dbReference type="GO" id="GO:0032259">
    <property type="term" value="P:methylation"/>
    <property type="evidence" value="ECO:0007669"/>
    <property type="project" value="UniProtKB-KW"/>
</dbReference>
<protein>
    <submittedName>
        <fullName evidence="2">Class I SAM-dependent methyltransferase</fullName>
    </submittedName>
</protein>
<dbReference type="Gene3D" id="3.40.50.150">
    <property type="entry name" value="Vaccinia Virus protein VP39"/>
    <property type="match status" value="1"/>
</dbReference>
<dbReference type="InterPro" id="IPR029063">
    <property type="entry name" value="SAM-dependent_MTases_sf"/>
</dbReference>
<evidence type="ECO:0000259" key="1">
    <source>
        <dbReference type="Pfam" id="PF13649"/>
    </source>
</evidence>
<feature type="domain" description="Methyltransferase" evidence="1">
    <location>
        <begin position="166"/>
        <end position="262"/>
    </location>
</feature>
<dbReference type="InterPro" id="IPR041698">
    <property type="entry name" value="Methyltransf_25"/>
</dbReference>
<proteinExistence type="predicted"/>
<accession>A0AAP2GD64</accession>
<keyword evidence="3" id="KW-1185">Reference proteome</keyword>
<dbReference type="Proteomes" id="UP001319180">
    <property type="component" value="Unassembled WGS sequence"/>
</dbReference>
<dbReference type="CDD" id="cd02440">
    <property type="entry name" value="AdoMet_MTases"/>
    <property type="match status" value="1"/>
</dbReference>
<comment type="caution">
    <text evidence="2">The sequence shown here is derived from an EMBL/GenBank/DDBJ whole genome shotgun (WGS) entry which is preliminary data.</text>
</comment>
<dbReference type="SUPFAM" id="SSF53335">
    <property type="entry name" value="S-adenosyl-L-methionine-dependent methyltransferases"/>
    <property type="match status" value="1"/>
</dbReference>
<keyword evidence="2" id="KW-0808">Transferase</keyword>
<reference evidence="2 3" key="1">
    <citation type="submission" date="2021-05" db="EMBL/GenBank/DDBJ databases">
        <title>A Polyphasic approach of four new species of the genus Ohtaekwangia: Ohtaekwangia histidinii sp. nov., Ohtaekwangia cretensis sp. nov., Ohtaekwangia indiensis sp. nov., Ohtaekwangia reichenbachii sp. nov. from diverse environment.</title>
        <authorList>
            <person name="Octaviana S."/>
        </authorList>
    </citation>
    <scope>NUCLEOTIDE SEQUENCE [LARGE SCALE GENOMIC DNA]</scope>
    <source>
        <strain evidence="2 3">PWU37</strain>
    </source>
</reference>
<gene>
    <name evidence="2" type="ORF">KK078_10720</name>
</gene>
<evidence type="ECO:0000313" key="2">
    <source>
        <dbReference type="EMBL" id="MBT1687034.1"/>
    </source>
</evidence>
<dbReference type="EMBL" id="JAHESC010000013">
    <property type="protein sequence ID" value="MBT1687034.1"/>
    <property type="molecule type" value="Genomic_DNA"/>
</dbReference>
<organism evidence="2 3">
    <name type="scientific">Dawidia soli</name>
    <dbReference type="NCBI Taxonomy" id="2782352"/>
    <lineage>
        <taxon>Bacteria</taxon>
        <taxon>Pseudomonadati</taxon>
        <taxon>Bacteroidota</taxon>
        <taxon>Cytophagia</taxon>
        <taxon>Cytophagales</taxon>
        <taxon>Chryseotaleaceae</taxon>
        <taxon>Dawidia</taxon>
    </lineage>
</organism>
<keyword evidence="2" id="KW-0489">Methyltransferase</keyword>
<dbReference type="Pfam" id="PF13649">
    <property type="entry name" value="Methyltransf_25"/>
    <property type="match status" value="1"/>
</dbReference>
<dbReference type="GO" id="GO:0008168">
    <property type="term" value="F:methyltransferase activity"/>
    <property type="evidence" value="ECO:0007669"/>
    <property type="project" value="UniProtKB-KW"/>
</dbReference>
<dbReference type="AlphaFoldDB" id="A0AAP2GD64"/>
<sequence>MELQVNPFISRESANDSLGVYITESFPTVGSASEIKAQLQALVEKGGPDLKDYTKLDQTMATLYAHWQYGRLSQREIEDLKSVFHDSFLNATIHGHAYLKPFGYAGDFLLIDKIYTHHHARLAEYKKWDRYFHYCEATEAVRNRKEYFKKLMLKKLSAATTPLQLLDVASGPARDVQELYGTIDPKTLSTTCVDVDARAIDYATDLCKAHTGQIRFVHKNILRFSTPEKFDVIWSAGLFDYFEDRIFVTSIKKFLTWLKPGGEIIVGNFSEDNSTRGYMEMFGEWNLIHRSKEELTRLALLAGAREENIHVEQEPLGINLFLRITA</sequence>
<name>A0AAP2GD64_9BACT</name>
<dbReference type="RefSeq" id="WP_254090271.1">
    <property type="nucleotide sequence ID" value="NZ_JAHESC010000013.1"/>
</dbReference>